<evidence type="ECO:0000256" key="1">
    <source>
        <dbReference type="SAM" id="MobiDB-lite"/>
    </source>
</evidence>
<dbReference type="InterPro" id="IPR013321">
    <property type="entry name" value="Arc_rbn_hlx_hlx"/>
</dbReference>
<sequence>MARDKKAFPLRLDAEIHRAVERWAEDEFRSVNGHIEYLLREALRRAGRLPNGNRRAEQPDSSSEDLPR</sequence>
<protein>
    <submittedName>
        <fullName evidence="3">Arc family DNA-binding protein</fullName>
    </submittedName>
</protein>
<dbReference type="RefSeq" id="WP_378100604.1">
    <property type="nucleotide sequence ID" value="NZ_JBHSEP010000021.1"/>
</dbReference>
<comment type="caution">
    <text evidence="3">The sequence shown here is derived from an EMBL/GenBank/DDBJ whole genome shotgun (WGS) entry which is preliminary data.</text>
</comment>
<dbReference type="Proteomes" id="UP001596028">
    <property type="component" value="Unassembled WGS sequence"/>
</dbReference>
<evidence type="ECO:0000259" key="2">
    <source>
        <dbReference type="Pfam" id="PF03869"/>
    </source>
</evidence>
<feature type="domain" description="Arc-like DNA binding" evidence="2">
    <location>
        <begin position="2"/>
        <end position="49"/>
    </location>
</feature>
<gene>
    <name evidence="3" type="ORF">ACFO3S_22365</name>
</gene>
<evidence type="ECO:0000313" key="3">
    <source>
        <dbReference type="EMBL" id="MFC4601006.1"/>
    </source>
</evidence>
<dbReference type="Gene3D" id="1.10.1220.10">
    <property type="entry name" value="Met repressor-like"/>
    <property type="match status" value="1"/>
</dbReference>
<proteinExistence type="predicted"/>
<dbReference type="GO" id="GO:0003677">
    <property type="term" value="F:DNA binding"/>
    <property type="evidence" value="ECO:0007669"/>
    <property type="project" value="UniProtKB-KW"/>
</dbReference>
<name>A0ABV9FK17_9BACL</name>
<keyword evidence="3" id="KW-0238">DNA-binding</keyword>
<dbReference type="InterPro" id="IPR010985">
    <property type="entry name" value="Ribbon_hlx_hlx"/>
</dbReference>
<reference evidence="4" key="1">
    <citation type="journal article" date="2019" name="Int. J. Syst. Evol. Microbiol.">
        <title>The Global Catalogue of Microorganisms (GCM) 10K type strain sequencing project: providing services to taxonomists for standard genome sequencing and annotation.</title>
        <authorList>
            <consortium name="The Broad Institute Genomics Platform"/>
            <consortium name="The Broad Institute Genome Sequencing Center for Infectious Disease"/>
            <person name="Wu L."/>
            <person name="Ma J."/>
        </authorList>
    </citation>
    <scope>NUCLEOTIDE SEQUENCE [LARGE SCALE GENOMIC DNA]</scope>
    <source>
        <strain evidence="4">CCUG 49571</strain>
    </source>
</reference>
<evidence type="ECO:0000313" key="4">
    <source>
        <dbReference type="Proteomes" id="UP001596028"/>
    </source>
</evidence>
<keyword evidence="4" id="KW-1185">Reference proteome</keyword>
<dbReference type="Pfam" id="PF03869">
    <property type="entry name" value="Arc"/>
    <property type="match status" value="1"/>
</dbReference>
<accession>A0ABV9FK17</accession>
<feature type="region of interest" description="Disordered" evidence="1">
    <location>
        <begin position="48"/>
        <end position="68"/>
    </location>
</feature>
<dbReference type="InterPro" id="IPR005569">
    <property type="entry name" value="Arc_DNA-bd_dom"/>
</dbReference>
<organism evidence="3 4">
    <name type="scientific">Cohnella hongkongensis</name>
    <dbReference type="NCBI Taxonomy" id="178337"/>
    <lineage>
        <taxon>Bacteria</taxon>
        <taxon>Bacillati</taxon>
        <taxon>Bacillota</taxon>
        <taxon>Bacilli</taxon>
        <taxon>Bacillales</taxon>
        <taxon>Paenibacillaceae</taxon>
        <taxon>Cohnella</taxon>
    </lineage>
</organism>
<dbReference type="EMBL" id="JBHSEP010000021">
    <property type="protein sequence ID" value="MFC4601006.1"/>
    <property type="molecule type" value="Genomic_DNA"/>
</dbReference>
<dbReference type="SUPFAM" id="SSF47598">
    <property type="entry name" value="Ribbon-helix-helix"/>
    <property type="match status" value="1"/>
</dbReference>